<comment type="caution">
    <text evidence="4">The sequence shown here is derived from an EMBL/GenBank/DDBJ whole genome shotgun (WGS) entry which is preliminary data.</text>
</comment>
<evidence type="ECO:0000313" key="5">
    <source>
        <dbReference type="Proteomes" id="UP000256645"/>
    </source>
</evidence>
<keyword evidence="2" id="KW-0521">NADP</keyword>
<dbReference type="AlphaFoldDB" id="A0A3D8RMR8"/>
<comment type="similarity">
    <text evidence="1">Belongs to the short-chain dehydrogenases/reductases (SDR) family.</text>
</comment>
<dbReference type="SUPFAM" id="SSF51735">
    <property type="entry name" value="NAD(P)-binding Rossmann-fold domains"/>
    <property type="match status" value="1"/>
</dbReference>
<dbReference type="InterPro" id="IPR020904">
    <property type="entry name" value="Sc_DH/Rdtase_CS"/>
</dbReference>
<evidence type="ECO:0000256" key="3">
    <source>
        <dbReference type="ARBA" id="ARBA00023002"/>
    </source>
</evidence>
<dbReference type="InterPro" id="IPR036291">
    <property type="entry name" value="NAD(P)-bd_dom_sf"/>
</dbReference>
<evidence type="ECO:0000313" key="4">
    <source>
        <dbReference type="EMBL" id="RDW75091.1"/>
    </source>
</evidence>
<dbReference type="GO" id="GO:0048038">
    <property type="term" value="F:quinone binding"/>
    <property type="evidence" value="ECO:0007669"/>
    <property type="project" value="TreeGrafter"/>
</dbReference>
<dbReference type="EMBL" id="PDLM01000006">
    <property type="protein sequence ID" value="RDW75091.1"/>
    <property type="molecule type" value="Genomic_DNA"/>
</dbReference>
<dbReference type="PROSITE" id="PS00061">
    <property type="entry name" value="ADH_SHORT"/>
    <property type="match status" value="1"/>
</dbReference>
<dbReference type="Proteomes" id="UP000256645">
    <property type="component" value="Unassembled WGS sequence"/>
</dbReference>
<proteinExistence type="inferred from homology"/>
<sequence length="295" mass="31083">MNRLSPPRHFLKAISPTPLPRLTSAFATSARSSSQPKLSNKRVLITGASRGIGKAIASRFAAEGGQCVLVGRKKEGLEDVRRELSVEGLGAGMGHQVLVGDVATARFPRPNEVNSLAKQKTHGLKQAFQEIDILVNAAGITHYSLLATTKQQLLEEVVQTNLMGTLYGCKVALKGMLRGKRGDASIINIASLLGMKGGRGNAAYAASKAGVIGLTRALAAELGPSGIRVNVIIPGYIETDMTKAMTPEAHSQALNSIPLKRFGEAEEIADAAVFLATNRYANNCVLNIDGGLSAT</sequence>
<keyword evidence="5" id="KW-1185">Reference proteome</keyword>
<dbReference type="Gene3D" id="3.40.50.720">
    <property type="entry name" value="NAD(P)-binding Rossmann-like Domain"/>
    <property type="match status" value="1"/>
</dbReference>
<dbReference type="InterPro" id="IPR002347">
    <property type="entry name" value="SDR_fam"/>
</dbReference>
<gene>
    <name evidence="4" type="ORF">BP6252_06233</name>
</gene>
<dbReference type="Pfam" id="PF13561">
    <property type="entry name" value="adh_short_C2"/>
    <property type="match status" value="1"/>
</dbReference>
<protein>
    <submittedName>
        <fullName evidence="4">Uncharacterized protein</fullName>
    </submittedName>
</protein>
<dbReference type="PANTHER" id="PTHR42760">
    <property type="entry name" value="SHORT-CHAIN DEHYDROGENASES/REDUCTASES FAMILY MEMBER"/>
    <property type="match status" value="1"/>
</dbReference>
<accession>A0A3D8RMR8</accession>
<reference evidence="4 5" key="1">
    <citation type="journal article" date="2018" name="IMA Fungus">
        <title>IMA Genome-F 9: Draft genome sequence of Annulohypoxylon stygium, Aspergillus mulundensis, Berkeleyomyces basicola (syn. Thielaviopsis basicola), Ceratocystis smalleyi, two Cercospora beticola strains, Coleophoma cylindrospora, Fusarium fracticaudum, Phialophora cf. hyalina, and Morchella septimelata.</title>
        <authorList>
            <person name="Wingfield B.D."/>
            <person name="Bills G.F."/>
            <person name="Dong Y."/>
            <person name="Huang W."/>
            <person name="Nel W.J."/>
            <person name="Swalarsk-Parry B.S."/>
            <person name="Vaghefi N."/>
            <person name="Wilken P.M."/>
            <person name="An Z."/>
            <person name="de Beer Z.W."/>
            <person name="De Vos L."/>
            <person name="Chen L."/>
            <person name="Duong T.A."/>
            <person name="Gao Y."/>
            <person name="Hammerbacher A."/>
            <person name="Kikkert J.R."/>
            <person name="Li Y."/>
            <person name="Li H."/>
            <person name="Li K."/>
            <person name="Li Q."/>
            <person name="Liu X."/>
            <person name="Ma X."/>
            <person name="Naidoo K."/>
            <person name="Pethybridge S.J."/>
            <person name="Sun J."/>
            <person name="Steenkamp E.T."/>
            <person name="van der Nest M.A."/>
            <person name="van Wyk S."/>
            <person name="Wingfield M.J."/>
            <person name="Xiong C."/>
            <person name="Yue Q."/>
            <person name="Zhang X."/>
        </authorList>
    </citation>
    <scope>NUCLEOTIDE SEQUENCE [LARGE SCALE GENOMIC DNA]</scope>
    <source>
        <strain evidence="4 5">BP6252</strain>
    </source>
</reference>
<name>A0A3D8RMR8_9HELO</name>
<dbReference type="PANTHER" id="PTHR42760:SF133">
    <property type="entry name" value="3-OXOACYL-[ACYL-CARRIER-PROTEIN] REDUCTASE"/>
    <property type="match status" value="1"/>
</dbReference>
<evidence type="ECO:0000256" key="2">
    <source>
        <dbReference type="ARBA" id="ARBA00022857"/>
    </source>
</evidence>
<keyword evidence="3" id="KW-0560">Oxidoreductase</keyword>
<evidence type="ECO:0000256" key="1">
    <source>
        <dbReference type="ARBA" id="ARBA00006484"/>
    </source>
</evidence>
<dbReference type="OrthoDB" id="1669814at2759"/>
<dbReference type="PRINTS" id="PR00081">
    <property type="entry name" value="GDHRDH"/>
</dbReference>
<organism evidence="4 5">
    <name type="scientific">Coleophoma cylindrospora</name>
    <dbReference type="NCBI Taxonomy" id="1849047"/>
    <lineage>
        <taxon>Eukaryota</taxon>
        <taxon>Fungi</taxon>
        <taxon>Dikarya</taxon>
        <taxon>Ascomycota</taxon>
        <taxon>Pezizomycotina</taxon>
        <taxon>Leotiomycetes</taxon>
        <taxon>Helotiales</taxon>
        <taxon>Dermateaceae</taxon>
        <taxon>Coleophoma</taxon>
    </lineage>
</organism>
<dbReference type="STRING" id="1849047.A0A3D8RMR8"/>
<dbReference type="PRINTS" id="PR00080">
    <property type="entry name" value="SDRFAMILY"/>
</dbReference>
<dbReference type="GO" id="GO:0016616">
    <property type="term" value="F:oxidoreductase activity, acting on the CH-OH group of donors, NAD or NADP as acceptor"/>
    <property type="evidence" value="ECO:0007669"/>
    <property type="project" value="TreeGrafter"/>
</dbReference>
<dbReference type="GO" id="GO:0006633">
    <property type="term" value="P:fatty acid biosynthetic process"/>
    <property type="evidence" value="ECO:0007669"/>
    <property type="project" value="TreeGrafter"/>
</dbReference>
<dbReference type="FunFam" id="3.40.50.720:FF:000173">
    <property type="entry name" value="3-oxoacyl-[acyl-carrier protein] reductase"/>
    <property type="match status" value="1"/>
</dbReference>